<protein>
    <submittedName>
        <fullName evidence="1">MFS transporter</fullName>
    </submittedName>
</protein>
<dbReference type="SUPFAM" id="SSF103473">
    <property type="entry name" value="MFS general substrate transporter"/>
    <property type="match status" value="1"/>
</dbReference>
<organism evidence="1">
    <name type="scientific">Gordonia amarae</name>
    <dbReference type="NCBI Taxonomy" id="36821"/>
    <lineage>
        <taxon>Bacteria</taxon>
        <taxon>Bacillati</taxon>
        <taxon>Actinomycetota</taxon>
        <taxon>Actinomycetes</taxon>
        <taxon>Mycobacteriales</taxon>
        <taxon>Gordoniaceae</taxon>
        <taxon>Gordonia</taxon>
    </lineage>
</organism>
<dbReference type="Gene3D" id="1.20.1250.20">
    <property type="entry name" value="MFS general substrate transporter like domains"/>
    <property type="match status" value="1"/>
</dbReference>
<sequence>MFTVVLRADDSRIARLTVPLYAHVAAKEFVLLYPVYALLFDEHGLSVTQIGSLFALWSGIGLVTGVPAGALADVVSRRYVLAAAPMLTAAGFTLWLLAPGYTSFAAGFVLWGISGSLTSGALEAFVHDELSHRGAVARYARVMGVTRAIEIGAAGAATLVAVPVLNWAGRGGTDGDFAAVGAASVATCVLCAIAAMALPENRGLIPATPDRKSADEDPSAGESSLGYLATLRAGIVEARDNRRVRVAIVLLVVLTSFWGVLDEYAPLLVADHGVATETIPLVLAVIWAGATAGGLCGGALARWPDSGFAGLIAVGGVCLAAGAVLGGIGGWMLLAVAFGICQAADVVADTRLQDTITGQSRATVTSLGAFGADAAATAVYPAVAAVVSATSYSAAFTMFAAPYLVVACVLSATSARRRRYLA</sequence>
<dbReference type="EMBL" id="CP045810">
    <property type="protein sequence ID" value="QHN39915.1"/>
    <property type="molecule type" value="Genomic_DNA"/>
</dbReference>
<dbReference type="PANTHER" id="PTHR23530:SF1">
    <property type="entry name" value="PERMEASE, MAJOR FACILITATOR SUPERFAMILY-RELATED"/>
    <property type="match status" value="1"/>
</dbReference>
<dbReference type="InterPro" id="IPR036259">
    <property type="entry name" value="MFS_trans_sf"/>
</dbReference>
<reference evidence="1" key="1">
    <citation type="journal article" date="2021" name="Nat. Microbiol.">
        <title>Cocultivation of an ultrasmall environmental parasitic bacterium with lytic ability against bacteria associated with wastewater foams.</title>
        <authorList>
            <person name="Batinovic S."/>
            <person name="Rose J.J.A."/>
            <person name="Ratcliffe J."/>
            <person name="Seviour R.J."/>
            <person name="Petrovski S."/>
        </authorList>
    </citation>
    <scope>NUCLEOTIDE SEQUENCE</scope>
    <source>
        <strain evidence="1">CON44</strain>
    </source>
</reference>
<gene>
    <name evidence="1" type="ORF">GII30_12765</name>
</gene>
<evidence type="ECO:0000313" key="1">
    <source>
        <dbReference type="EMBL" id="QHN39915.1"/>
    </source>
</evidence>
<dbReference type="PANTHER" id="PTHR23530">
    <property type="entry name" value="TRANSPORT PROTEIN-RELATED"/>
    <property type="match status" value="1"/>
</dbReference>
<dbReference type="RefSeq" id="WP_005181336.1">
    <property type="nucleotide sequence ID" value="NZ_CP045804.1"/>
</dbReference>
<dbReference type="InterPro" id="IPR011701">
    <property type="entry name" value="MFS"/>
</dbReference>
<accession>A0A857KY77</accession>
<dbReference type="InterPro" id="IPR053160">
    <property type="entry name" value="MFS_DHA3_Transporter"/>
</dbReference>
<proteinExistence type="predicted"/>
<dbReference type="AlphaFoldDB" id="A0A857KY77"/>
<dbReference type="Pfam" id="PF07690">
    <property type="entry name" value="MFS_1"/>
    <property type="match status" value="1"/>
</dbReference>
<dbReference type="GO" id="GO:0022857">
    <property type="term" value="F:transmembrane transporter activity"/>
    <property type="evidence" value="ECO:0007669"/>
    <property type="project" value="InterPro"/>
</dbReference>
<name>A0A857KY77_9ACTN</name>